<reference evidence="11 12" key="1">
    <citation type="submission" date="2020-07" db="EMBL/GenBank/DDBJ databases">
        <title>Sequencing the genomes of 1000 actinobacteria strains.</title>
        <authorList>
            <person name="Klenk H.-P."/>
        </authorList>
    </citation>
    <scope>NUCLEOTIDE SEQUENCE [LARGE SCALE GENOMIC DNA]</scope>
    <source>
        <strain evidence="11 12">DSM 100723</strain>
    </source>
</reference>
<evidence type="ECO:0000256" key="3">
    <source>
        <dbReference type="ARBA" id="ARBA00022448"/>
    </source>
</evidence>
<proteinExistence type="inferred from homology"/>
<dbReference type="GO" id="GO:0022857">
    <property type="term" value="F:transmembrane transporter activity"/>
    <property type="evidence" value="ECO:0007669"/>
    <property type="project" value="InterPro"/>
</dbReference>
<dbReference type="InterPro" id="IPR043429">
    <property type="entry name" value="ArtM/GltK/GlnP/TcyL/YhdX-like"/>
</dbReference>
<evidence type="ECO:0000259" key="10">
    <source>
        <dbReference type="PROSITE" id="PS50928"/>
    </source>
</evidence>
<evidence type="ECO:0000256" key="7">
    <source>
        <dbReference type="ARBA" id="ARBA00022989"/>
    </source>
</evidence>
<feature type="transmembrane region" description="Helical" evidence="9">
    <location>
        <begin position="14"/>
        <end position="39"/>
    </location>
</feature>
<comment type="subcellular location">
    <subcellularLocation>
        <location evidence="1 9">Cell membrane</location>
        <topology evidence="1 9">Multi-pass membrane protein</topology>
    </subcellularLocation>
</comment>
<sequence length="214" mass="22629">MQLFFDHIGEFGPAVLMTLALTVVGFAGSMVIGSVTAIFRVSPIAPMRAAGALYVEVFRNMPLLSLLIIMVFGLPDIGVRLSLFWSMAVSMMLVGGAFAGEAIRSGINAVPVGNAEAARSIGLTFTQSLAFVIMPQALASMVQPLTNVLIGQLLGSSLAAAVNVDEITYRAQFLNLQYAGGLALFVPAAVIYIVLALLTGQGGGWLERRLMVHR</sequence>
<dbReference type="SUPFAM" id="SSF161098">
    <property type="entry name" value="MetI-like"/>
    <property type="match status" value="1"/>
</dbReference>
<keyword evidence="4" id="KW-1003">Cell membrane</keyword>
<evidence type="ECO:0000313" key="11">
    <source>
        <dbReference type="EMBL" id="MBA8795822.1"/>
    </source>
</evidence>
<dbReference type="Proteomes" id="UP000523079">
    <property type="component" value="Unassembled WGS sequence"/>
</dbReference>
<accession>A0A7W3P7C1</accession>
<dbReference type="PROSITE" id="PS50928">
    <property type="entry name" value="ABC_TM1"/>
    <property type="match status" value="1"/>
</dbReference>
<keyword evidence="5 9" id="KW-0812">Transmembrane</keyword>
<evidence type="ECO:0000256" key="9">
    <source>
        <dbReference type="RuleBase" id="RU363032"/>
    </source>
</evidence>
<comment type="caution">
    <text evidence="11">The sequence shown here is derived from an EMBL/GenBank/DDBJ whole genome shotgun (WGS) entry which is preliminary data.</text>
</comment>
<organism evidence="11 12">
    <name type="scientific">Microlunatus kandeliicorticis</name>
    <dbReference type="NCBI Taxonomy" id="1759536"/>
    <lineage>
        <taxon>Bacteria</taxon>
        <taxon>Bacillati</taxon>
        <taxon>Actinomycetota</taxon>
        <taxon>Actinomycetes</taxon>
        <taxon>Propionibacteriales</taxon>
        <taxon>Propionibacteriaceae</taxon>
        <taxon>Microlunatus</taxon>
    </lineage>
</organism>
<dbReference type="InterPro" id="IPR010065">
    <property type="entry name" value="AA_ABC_transptr_permease_3TM"/>
</dbReference>
<dbReference type="GO" id="GO:0006865">
    <property type="term" value="P:amino acid transport"/>
    <property type="evidence" value="ECO:0007669"/>
    <property type="project" value="UniProtKB-KW"/>
</dbReference>
<evidence type="ECO:0000256" key="8">
    <source>
        <dbReference type="ARBA" id="ARBA00023136"/>
    </source>
</evidence>
<dbReference type="AlphaFoldDB" id="A0A7W3P7C1"/>
<keyword evidence="6" id="KW-0029">Amino-acid transport</keyword>
<evidence type="ECO:0000256" key="4">
    <source>
        <dbReference type="ARBA" id="ARBA00022475"/>
    </source>
</evidence>
<evidence type="ECO:0000256" key="5">
    <source>
        <dbReference type="ARBA" id="ARBA00022692"/>
    </source>
</evidence>
<dbReference type="GO" id="GO:0043190">
    <property type="term" value="C:ATP-binding cassette (ABC) transporter complex"/>
    <property type="evidence" value="ECO:0007669"/>
    <property type="project" value="InterPro"/>
</dbReference>
<dbReference type="InterPro" id="IPR035906">
    <property type="entry name" value="MetI-like_sf"/>
</dbReference>
<gene>
    <name evidence="11" type="ORF">FHX74_003463</name>
</gene>
<dbReference type="NCBIfam" id="TIGR01726">
    <property type="entry name" value="HEQRo_perm_3TM"/>
    <property type="match status" value="1"/>
</dbReference>
<feature type="domain" description="ABC transmembrane type-1" evidence="10">
    <location>
        <begin position="15"/>
        <end position="195"/>
    </location>
</feature>
<feature type="transmembrane region" description="Helical" evidence="9">
    <location>
        <begin position="51"/>
        <end position="75"/>
    </location>
</feature>
<keyword evidence="3 9" id="KW-0813">Transport</keyword>
<feature type="transmembrane region" description="Helical" evidence="9">
    <location>
        <begin position="81"/>
        <end position="100"/>
    </location>
</feature>
<name>A0A7W3P7C1_9ACTN</name>
<keyword evidence="12" id="KW-1185">Reference proteome</keyword>
<dbReference type="InterPro" id="IPR000515">
    <property type="entry name" value="MetI-like"/>
</dbReference>
<protein>
    <submittedName>
        <fullName evidence="11">Glutamate transport system permease protein</fullName>
    </submittedName>
</protein>
<dbReference type="RefSeq" id="WP_182561439.1">
    <property type="nucleotide sequence ID" value="NZ_JACGWT010000006.1"/>
</dbReference>
<dbReference type="Gene3D" id="1.10.3720.10">
    <property type="entry name" value="MetI-like"/>
    <property type="match status" value="1"/>
</dbReference>
<dbReference type="PANTHER" id="PTHR30614:SF37">
    <property type="entry name" value="AMINO-ACID ABC TRANSPORTER PERMEASE PROTEIN YHDX-RELATED"/>
    <property type="match status" value="1"/>
</dbReference>
<dbReference type="EMBL" id="JACGWT010000006">
    <property type="protein sequence ID" value="MBA8795822.1"/>
    <property type="molecule type" value="Genomic_DNA"/>
</dbReference>
<dbReference type="PANTHER" id="PTHR30614">
    <property type="entry name" value="MEMBRANE COMPONENT OF AMINO ACID ABC TRANSPORTER"/>
    <property type="match status" value="1"/>
</dbReference>
<dbReference type="Pfam" id="PF00528">
    <property type="entry name" value="BPD_transp_1"/>
    <property type="match status" value="1"/>
</dbReference>
<feature type="transmembrane region" description="Helical" evidence="9">
    <location>
        <begin position="176"/>
        <end position="198"/>
    </location>
</feature>
<keyword evidence="8 9" id="KW-0472">Membrane</keyword>
<comment type="similarity">
    <text evidence="2">Belongs to the binding-protein-dependent transport system permease family. HisMQ subfamily.</text>
</comment>
<evidence type="ECO:0000256" key="1">
    <source>
        <dbReference type="ARBA" id="ARBA00004651"/>
    </source>
</evidence>
<dbReference type="CDD" id="cd06261">
    <property type="entry name" value="TM_PBP2"/>
    <property type="match status" value="1"/>
</dbReference>
<evidence type="ECO:0000313" key="12">
    <source>
        <dbReference type="Proteomes" id="UP000523079"/>
    </source>
</evidence>
<evidence type="ECO:0000256" key="6">
    <source>
        <dbReference type="ARBA" id="ARBA00022970"/>
    </source>
</evidence>
<keyword evidence="7 9" id="KW-1133">Transmembrane helix</keyword>
<evidence type="ECO:0000256" key="2">
    <source>
        <dbReference type="ARBA" id="ARBA00010072"/>
    </source>
</evidence>